<dbReference type="Proteomes" id="UP000236340">
    <property type="component" value="Unassembled WGS sequence"/>
</dbReference>
<proteinExistence type="predicted"/>
<gene>
    <name evidence="2" type="ORF">C2E25_00140</name>
</gene>
<dbReference type="AlphaFoldDB" id="A0A2K2HEF0"/>
<evidence type="ECO:0000313" key="2">
    <source>
        <dbReference type="EMBL" id="PNU21677.1"/>
    </source>
</evidence>
<feature type="region of interest" description="Disordered" evidence="1">
    <location>
        <begin position="46"/>
        <end position="101"/>
    </location>
</feature>
<accession>A0A2K2HEF0</accession>
<reference evidence="2 3" key="1">
    <citation type="journal article" date="2018" name="Genome Announc.">
        <title>Genome Sequence of Geothermobacter sp. HR-1 Iron Reducer from the Loihi Seamount.</title>
        <authorList>
            <person name="Smith H."/>
            <person name="Abuyen K."/>
            <person name="Tremblay J."/>
            <person name="Savalia P."/>
            <person name="Perez-Rodriguez I."/>
            <person name="Emerson D."/>
            <person name="Tully B."/>
            <person name="Amend J."/>
        </authorList>
    </citation>
    <scope>NUCLEOTIDE SEQUENCE [LARGE SCALE GENOMIC DNA]</scope>
    <source>
        <strain evidence="2 3">HR-1</strain>
    </source>
</reference>
<evidence type="ECO:0000313" key="3">
    <source>
        <dbReference type="Proteomes" id="UP000236340"/>
    </source>
</evidence>
<feature type="compositionally biased region" description="Polar residues" evidence="1">
    <location>
        <begin position="56"/>
        <end position="66"/>
    </location>
</feature>
<comment type="caution">
    <text evidence="2">The sequence shown here is derived from an EMBL/GenBank/DDBJ whole genome shotgun (WGS) entry which is preliminary data.</text>
</comment>
<dbReference type="EMBL" id="PPFX01000001">
    <property type="protein sequence ID" value="PNU21677.1"/>
    <property type="molecule type" value="Genomic_DNA"/>
</dbReference>
<protein>
    <submittedName>
        <fullName evidence="2">Uncharacterized protein</fullName>
    </submittedName>
</protein>
<sequence length="101" mass="10937">MQHHRQPATATQEPFDGIDFLTAVGFKRPGKNQHVHLFEHTAVKGLPAGFNPASLRDQQPGESGQLQRPRPVDSESLPMSLIEPDSRGAGGKEQGGEKADD</sequence>
<evidence type="ECO:0000256" key="1">
    <source>
        <dbReference type="SAM" id="MobiDB-lite"/>
    </source>
</evidence>
<name>A0A2K2HEF0_9BACT</name>
<organism evidence="2 3">
    <name type="scientific">Geothermobacter hydrogeniphilus</name>
    <dbReference type="NCBI Taxonomy" id="1969733"/>
    <lineage>
        <taxon>Bacteria</taxon>
        <taxon>Pseudomonadati</taxon>
        <taxon>Thermodesulfobacteriota</taxon>
        <taxon>Desulfuromonadia</taxon>
        <taxon>Desulfuromonadales</taxon>
        <taxon>Geothermobacteraceae</taxon>
        <taxon>Geothermobacter</taxon>
    </lineage>
</organism>